<keyword evidence="4 7" id="KW-1133">Transmembrane helix</keyword>
<keyword evidence="3 7" id="KW-0812">Transmembrane</keyword>
<keyword evidence="10" id="KW-1185">Reference proteome</keyword>
<feature type="domain" description="SSD" evidence="8">
    <location>
        <begin position="229"/>
        <end position="354"/>
    </location>
</feature>
<dbReference type="SUPFAM" id="SSF82866">
    <property type="entry name" value="Multidrug efflux transporter AcrB transmembrane domain"/>
    <property type="match status" value="2"/>
</dbReference>
<feature type="transmembrane region" description="Helical" evidence="7">
    <location>
        <begin position="256"/>
        <end position="276"/>
    </location>
</feature>
<evidence type="ECO:0000313" key="10">
    <source>
        <dbReference type="Proteomes" id="UP001180754"/>
    </source>
</evidence>
<keyword evidence="5 7" id="KW-0472">Membrane</keyword>
<evidence type="ECO:0000313" key="9">
    <source>
        <dbReference type="EMBL" id="MDT0544647.1"/>
    </source>
</evidence>
<evidence type="ECO:0000256" key="7">
    <source>
        <dbReference type="SAM" id="Phobius"/>
    </source>
</evidence>
<feature type="transmembrane region" description="Helical" evidence="7">
    <location>
        <begin position="303"/>
        <end position="323"/>
    </location>
</feature>
<feature type="transmembrane region" description="Helical" evidence="7">
    <location>
        <begin position="329"/>
        <end position="355"/>
    </location>
</feature>
<feature type="transmembrane region" description="Helical" evidence="7">
    <location>
        <begin position="570"/>
        <end position="587"/>
    </location>
</feature>
<feature type="region of interest" description="Disordered" evidence="6">
    <location>
        <begin position="745"/>
        <end position="773"/>
    </location>
</feature>
<feature type="transmembrane region" description="Helical" evidence="7">
    <location>
        <begin position="677"/>
        <end position="704"/>
    </location>
</feature>
<feature type="transmembrane region" description="Helical" evidence="7">
    <location>
        <begin position="594"/>
        <end position="615"/>
    </location>
</feature>
<evidence type="ECO:0000256" key="1">
    <source>
        <dbReference type="ARBA" id="ARBA00004651"/>
    </source>
</evidence>
<evidence type="ECO:0000256" key="4">
    <source>
        <dbReference type="ARBA" id="ARBA00022989"/>
    </source>
</evidence>
<dbReference type="EMBL" id="JAVRFD010000008">
    <property type="protein sequence ID" value="MDT0544647.1"/>
    <property type="molecule type" value="Genomic_DNA"/>
</dbReference>
<reference evidence="9" key="1">
    <citation type="submission" date="2024-05" db="EMBL/GenBank/DDBJ databases">
        <title>30 novel species of actinomycetes from the DSMZ collection.</title>
        <authorList>
            <person name="Nouioui I."/>
        </authorList>
    </citation>
    <scope>NUCLEOTIDE SEQUENCE</scope>
    <source>
        <strain evidence="9">DSM 41529</strain>
    </source>
</reference>
<dbReference type="Pfam" id="PF03176">
    <property type="entry name" value="MMPL"/>
    <property type="match status" value="2"/>
</dbReference>
<evidence type="ECO:0000256" key="3">
    <source>
        <dbReference type="ARBA" id="ARBA00022692"/>
    </source>
</evidence>
<dbReference type="PANTHER" id="PTHR33406:SF13">
    <property type="entry name" value="MEMBRANE PROTEIN YDFJ"/>
    <property type="match status" value="1"/>
</dbReference>
<accession>A0ABU2XFN4</accession>
<dbReference type="PANTHER" id="PTHR33406">
    <property type="entry name" value="MEMBRANE PROTEIN MJ1562-RELATED"/>
    <property type="match status" value="1"/>
</dbReference>
<dbReference type="PROSITE" id="PS50156">
    <property type="entry name" value="SSD"/>
    <property type="match status" value="1"/>
</dbReference>
<keyword evidence="2" id="KW-1003">Cell membrane</keyword>
<feature type="transmembrane region" description="Helical" evidence="7">
    <location>
        <begin position="392"/>
        <end position="410"/>
    </location>
</feature>
<feature type="transmembrane region" description="Helical" evidence="7">
    <location>
        <begin position="32"/>
        <end position="52"/>
    </location>
</feature>
<comment type="subcellular location">
    <subcellularLocation>
        <location evidence="1">Cell membrane</location>
        <topology evidence="1">Multi-pass membrane protein</topology>
    </subcellularLocation>
</comment>
<dbReference type="Proteomes" id="UP001180754">
    <property type="component" value="Unassembled WGS sequence"/>
</dbReference>
<feature type="transmembrane region" description="Helical" evidence="7">
    <location>
        <begin position="205"/>
        <end position="224"/>
    </location>
</feature>
<protein>
    <submittedName>
        <fullName evidence="9">MMPL family transporter</fullName>
    </submittedName>
</protein>
<feature type="transmembrane region" description="Helical" evidence="7">
    <location>
        <begin position="229"/>
        <end position="250"/>
    </location>
</feature>
<proteinExistence type="predicted"/>
<comment type="caution">
    <text evidence="9">The sequence shown here is derived from an EMBL/GenBank/DDBJ whole genome shotgun (WGS) entry which is preliminary data.</text>
</comment>
<feature type="transmembrane region" description="Helical" evidence="7">
    <location>
        <begin position="710"/>
        <end position="736"/>
    </location>
</feature>
<evidence type="ECO:0000256" key="2">
    <source>
        <dbReference type="ARBA" id="ARBA00022475"/>
    </source>
</evidence>
<evidence type="ECO:0000256" key="5">
    <source>
        <dbReference type="ARBA" id="ARBA00023136"/>
    </source>
</evidence>
<sequence>MLRKSKSRQRAAGPDRGALVERVAGWSVRHRALAIAGWFALMVVALLASAVMPGDTADSTDPGDTGRAGRVLDAQQVYPRPQENVLVQARTPDAARPFAEDPELRRATQDLVAALRRTPGAVTAVRSPLERDGGRLVSKDGRSGLVTFEVAGPVEQTAEHYDAATEAVKTVQARHPRVRLAQAGDRSLSRVVDEGIKDDFKRAEFFSLPLTVVILLVVFGSLIAAAIPLLLAATTVVATFGFLQVLAHWVPVNSATSSMVLLIGVAVGVDYSLFYLRRAREERAAGHGVEDALRITARTSGRVVVVSGLTVMLCLGGLLFTGLDNFKGLTTGAVLVVGVAMVGSVTVLPALLAALGHRVDKARIPWVGRRRTTADRSRAWAAVARAVVRRPLVWGGAAALVLLVLALPALEMRLQDAAVTDSLSRKVPTVDAAARMQEAFPGAPAPAQVVIWRKKNPDAVDDPAVRRAVESLHERAAASDGALNEPISATKVGRALVVRVPLASFGTDDAANRALETLRKRTLPDALGEVAKADGRTGGIGGIGGIDYAVAGKTAFAYDFTQRITDRTPYVFAFVLLLAFVLLVVAFRSPAVALVSIVLNLLSIGAAYGALTWVFQDGHLSSALDFAPYGGVIGWLPLFMFVILFGLSMDYHIFVLSRIRERRLAGADAREAVVGGIASGAGVVTSAAVIMTAAFSVFVVLSAIEYKMMGVGLAVAILIDATLVRGVLLPAAIALLGRRAFQGPRQGPDHAARDMPVDDQAADVAAARSRQLS</sequence>
<dbReference type="Gene3D" id="1.20.1640.10">
    <property type="entry name" value="Multidrug efflux transporter AcrB transmembrane domain"/>
    <property type="match status" value="2"/>
</dbReference>
<evidence type="ECO:0000259" key="8">
    <source>
        <dbReference type="PROSITE" id="PS50156"/>
    </source>
</evidence>
<feature type="compositionally biased region" description="Low complexity" evidence="6">
    <location>
        <begin position="758"/>
        <end position="767"/>
    </location>
</feature>
<feature type="transmembrane region" description="Helical" evidence="7">
    <location>
        <begin position="635"/>
        <end position="656"/>
    </location>
</feature>
<dbReference type="InterPro" id="IPR050545">
    <property type="entry name" value="Mycobact_MmpL"/>
</dbReference>
<name>A0ABU2XFN4_9ACTN</name>
<dbReference type="InterPro" id="IPR004869">
    <property type="entry name" value="MMPL_dom"/>
</dbReference>
<organism evidence="9 10">
    <name type="scientific">Streptomyces lonegramiae</name>
    <dbReference type="NCBI Taxonomy" id="3075524"/>
    <lineage>
        <taxon>Bacteria</taxon>
        <taxon>Bacillati</taxon>
        <taxon>Actinomycetota</taxon>
        <taxon>Actinomycetes</taxon>
        <taxon>Kitasatosporales</taxon>
        <taxon>Streptomycetaceae</taxon>
        <taxon>Streptomyces</taxon>
    </lineage>
</organism>
<evidence type="ECO:0000256" key="6">
    <source>
        <dbReference type="SAM" id="MobiDB-lite"/>
    </source>
</evidence>
<dbReference type="InterPro" id="IPR000731">
    <property type="entry name" value="SSD"/>
</dbReference>
<feature type="compositionally biased region" description="Basic and acidic residues" evidence="6">
    <location>
        <begin position="747"/>
        <end position="756"/>
    </location>
</feature>
<dbReference type="RefSeq" id="WP_311725104.1">
    <property type="nucleotide sequence ID" value="NZ_JAVRFD010000008.1"/>
</dbReference>
<gene>
    <name evidence="9" type="ORF">RND15_18310</name>
</gene>